<dbReference type="InterPro" id="IPR019375">
    <property type="entry name" value="Ribosomal_bS1m"/>
</dbReference>
<proteinExistence type="predicted"/>
<reference evidence="1 2" key="1">
    <citation type="journal article" date="2019" name="Sci. Rep.">
        <title>Orb-weaving spider Araneus ventricosus genome elucidates the spidroin gene catalogue.</title>
        <authorList>
            <person name="Kono N."/>
            <person name="Nakamura H."/>
            <person name="Ohtoshi R."/>
            <person name="Moran D.A.P."/>
            <person name="Shinohara A."/>
            <person name="Yoshida Y."/>
            <person name="Fujiwara M."/>
            <person name="Mori M."/>
            <person name="Tomita M."/>
            <person name="Arakawa K."/>
        </authorList>
    </citation>
    <scope>NUCLEOTIDE SEQUENCE [LARGE SCALE GENOMIC DNA]</scope>
</reference>
<keyword evidence="1" id="KW-0689">Ribosomal protein</keyword>
<dbReference type="PANTHER" id="PTHR13447:SF2">
    <property type="entry name" value="SMALL RIBOSOMAL SUBUNIT PROTEIN BS1M"/>
    <property type="match status" value="1"/>
</dbReference>
<dbReference type="Pfam" id="PF10246">
    <property type="entry name" value="MRP-S35"/>
    <property type="match status" value="1"/>
</dbReference>
<keyword evidence="1" id="KW-0687">Ribonucleoprotein</keyword>
<dbReference type="Proteomes" id="UP000499080">
    <property type="component" value="Unassembled WGS sequence"/>
</dbReference>
<protein>
    <submittedName>
        <fullName evidence="1">28S ribosomal protein S28, mitochondrial</fullName>
    </submittedName>
</protein>
<dbReference type="PANTHER" id="PTHR13447">
    <property type="entry name" value="MITOCHONDRIAL 28S RIBOSOMAL PROTEIN S28"/>
    <property type="match status" value="1"/>
</dbReference>
<dbReference type="AlphaFoldDB" id="A0A4Y2HMU6"/>
<dbReference type="OrthoDB" id="6020229at2759"/>
<accession>A0A4Y2HMU6</accession>
<dbReference type="GO" id="GO:0005763">
    <property type="term" value="C:mitochondrial small ribosomal subunit"/>
    <property type="evidence" value="ECO:0007669"/>
    <property type="project" value="TreeGrafter"/>
</dbReference>
<organism evidence="1 2">
    <name type="scientific">Araneus ventricosus</name>
    <name type="common">Orbweaver spider</name>
    <name type="synonym">Epeira ventricosa</name>
    <dbReference type="NCBI Taxonomy" id="182803"/>
    <lineage>
        <taxon>Eukaryota</taxon>
        <taxon>Metazoa</taxon>
        <taxon>Ecdysozoa</taxon>
        <taxon>Arthropoda</taxon>
        <taxon>Chelicerata</taxon>
        <taxon>Arachnida</taxon>
        <taxon>Araneae</taxon>
        <taxon>Araneomorphae</taxon>
        <taxon>Entelegynae</taxon>
        <taxon>Araneoidea</taxon>
        <taxon>Araneidae</taxon>
        <taxon>Araneus</taxon>
    </lineage>
</organism>
<evidence type="ECO:0000313" key="2">
    <source>
        <dbReference type="Proteomes" id="UP000499080"/>
    </source>
</evidence>
<sequence length="186" mass="20944">MFRLIRNFNFLRTVNSSNAYAVQVRCASDSSKDTQTDHPSKKVEISISGLAQALGKFRELEKSEGKVESPPKPQRSFLNLLRHSEFVQMGEPRGKVVVGKIFQVVKTDLYIDFGGKFYCVCRKPKRNSELYVRNAEVKVRINELELCARFLGAVEDLTLLEASATLLELVSTPVSSDEASRLNKNN</sequence>
<comment type="caution">
    <text evidence="1">The sequence shown here is derived from an EMBL/GenBank/DDBJ whole genome shotgun (WGS) entry which is preliminary data.</text>
</comment>
<gene>
    <name evidence="1" type="primary">Mrps28</name>
    <name evidence="1" type="ORF">AVEN_89448_1</name>
</gene>
<name>A0A4Y2HMU6_ARAVE</name>
<dbReference type="EMBL" id="BGPR01002042">
    <property type="protein sequence ID" value="GBM66734.1"/>
    <property type="molecule type" value="Genomic_DNA"/>
</dbReference>
<keyword evidence="2" id="KW-1185">Reference proteome</keyword>
<evidence type="ECO:0000313" key="1">
    <source>
        <dbReference type="EMBL" id="GBM66734.1"/>
    </source>
</evidence>